<evidence type="ECO:0000313" key="1">
    <source>
        <dbReference type="EMBL" id="MDH2051137.1"/>
    </source>
</evidence>
<dbReference type="RefSeq" id="WP_280026856.1">
    <property type="nucleotide sequence ID" value="NZ_JAOCKG010000004.1"/>
</dbReference>
<dbReference type="AlphaFoldDB" id="A0AA43B1X0"/>
<dbReference type="Proteomes" id="UP001161276">
    <property type="component" value="Unassembled WGS sequence"/>
</dbReference>
<reference evidence="1" key="1">
    <citation type="submission" date="2022-09" db="EMBL/GenBank/DDBJ databases">
        <title>Intensive care unit water sources are persistently colonized with multi-drug resistant bacteria and are the site of extensive horizontal gene transfer of antibiotic resistance genes.</title>
        <authorList>
            <person name="Diorio-Toth L."/>
        </authorList>
    </citation>
    <scope>NUCLEOTIDE SEQUENCE</scope>
    <source>
        <strain evidence="1">GD03676</strain>
    </source>
</reference>
<dbReference type="InterPro" id="IPR010265">
    <property type="entry name" value="Phage_lambda_TipM"/>
</dbReference>
<proteinExistence type="predicted"/>
<name>A0AA43B1X0_9BURK</name>
<organism evidence="1 2">
    <name type="scientific">Achromobacter marplatensis</name>
    <dbReference type="NCBI Taxonomy" id="470868"/>
    <lineage>
        <taxon>Bacteria</taxon>
        <taxon>Pseudomonadati</taxon>
        <taxon>Pseudomonadota</taxon>
        <taxon>Betaproteobacteria</taxon>
        <taxon>Burkholderiales</taxon>
        <taxon>Alcaligenaceae</taxon>
        <taxon>Achromobacter</taxon>
    </lineage>
</organism>
<accession>A0AA43B1X0</accession>
<protein>
    <submittedName>
        <fullName evidence="1">Phage tail protein</fullName>
    </submittedName>
</protein>
<sequence>METFNWNYRKNPRGQITHRTLKAQFGDGYAQEAEDGINSRVESWPLEFFGREDEVRPIKEFLDRHKGWKRFYWTPPLSARGTFKTTGEYQVVPLGGGWFTLSVVFESRP</sequence>
<dbReference type="Pfam" id="PF05939">
    <property type="entry name" value="Phage_min_tail"/>
    <property type="match status" value="1"/>
</dbReference>
<evidence type="ECO:0000313" key="2">
    <source>
        <dbReference type="Proteomes" id="UP001161276"/>
    </source>
</evidence>
<gene>
    <name evidence="1" type="ORF">N5K24_12060</name>
</gene>
<dbReference type="EMBL" id="JAOCKG010000004">
    <property type="protein sequence ID" value="MDH2051137.1"/>
    <property type="molecule type" value="Genomic_DNA"/>
</dbReference>
<comment type="caution">
    <text evidence="1">The sequence shown here is derived from an EMBL/GenBank/DDBJ whole genome shotgun (WGS) entry which is preliminary data.</text>
</comment>